<name>A0A1G4TWG9_9HYPH</name>
<accession>A0A1G4TWG9</accession>
<sequence>MNFPMFMFSNVFSKMYFSKQCKRQNRDSAHALARAPTEGVVAAIREVPQGQ</sequence>
<evidence type="ECO:0000313" key="1">
    <source>
        <dbReference type="EMBL" id="SCW84929.1"/>
    </source>
</evidence>
<organism evidence="1 2">
    <name type="scientific">Rhizobium mongolense subsp. loessense</name>
    <dbReference type="NCBI Taxonomy" id="158890"/>
    <lineage>
        <taxon>Bacteria</taxon>
        <taxon>Pseudomonadati</taxon>
        <taxon>Pseudomonadota</taxon>
        <taxon>Alphaproteobacteria</taxon>
        <taxon>Hyphomicrobiales</taxon>
        <taxon>Rhizobiaceae</taxon>
        <taxon>Rhizobium/Agrobacterium group</taxon>
        <taxon>Rhizobium</taxon>
    </lineage>
</organism>
<gene>
    <name evidence="1" type="ORF">SAMN02927900_05624</name>
</gene>
<proteinExistence type="predicted"/>
<dbReference type="EMBL" id="FMTM01000013">
    <property type="protein sequence ID" value="SCW84929.1"/>
    <property type="molecule type" value="Genomic_DNA"/>
</dbReference>
<dbReference type="Proteomes" id="UP000199542">
    <property type="component" value="Unassembled WGS sequence"/>
</dbReference>
<reference evidence="1 2" key="1">
    <citation type="submission" date="2016-10" db="EMBL/GenBank/DDBJ databases">
        <authorList>
            <person name="de Groot N.N."/>
        </authorList>
    </citation>
    <scope>NUCLEOTIDE SEQUENCE [LARGE SCALE GENOMIC DNA]</scope>
    <source>
        <strain evidence="1 2">CGMCC 1.3401</strain>
    </source>
</reference>
<evidence type="ECO:0000313" key="2">
    <source>
        <dbReference type="Proteomes" id="UP000199542"/>
    </source>
</evidence>
<protein>
    <submittedName>
        <fullName evidence="1">Uncharacterized protein</fullName>
    </submittedName>
</protein>
<dbReference type="AlphaFoldDB" id="A0A1G4TWG9"/>